<dbReference type="Pfam" id="PF05494">
    <property type="entry name" value="MlaC"/>
    <property type="match status" value="1"/>
</dbReference>
<protein>
    <recommendedName>
        <fullName evidence="4">Toluene tolerance protein</fullName>
    </recommendedName>
</protein>
<dbReference type="AlphaFoldDB" id="A0A317E9S1"/>
<dbReference type="InterPro" id="IPR042245">
    <property type="entry name" value="Tgt2/MlaC_sf"/>
</dbReference>
<feature type="signal peptide" evidence="1">
    <location>
        <begin position="1"/>
        <end position="37"/>
    </location>
</feature>
<keyword evidence="1" id="KW-0732">Signal</keyword>
<dbReference type="Gene3D" id="3.10.450.710">
    <property type="entry name" value="Tgt2/MlaC"/>
    <property type="match status" value="1"/>
</dbReference>
<dbReference type="PANTHER" id="PTHR36573:SF1">
    <property type="entry name" value="INTERMEMBRANE PHOSPHOLIPID TRANSPORT SYSTEM BINDING PROTEIN MLAC"/>
    <property type="match status" value="1"/>
</dbReference>
<evidence type="ECO:0000256" key="1">
    <source>
        <dbReference type="SAM" id="SignalP"/>
    </source>
</evidence>
<accession>A0A317E9S1</accession>
<proteinExistence type="predicted"/>
<feature type="chain" id="PRO_5016392568" description="Toluene tolerance protein" evidence="1">
    <location>
        <begin position="38"/>
        <end position="213"/>
    </location>
</feature>
<evidence type="ECO:0000313" key="3">
    <source>
        <dbReference type="Proteomes" id="UP000246077"/>
    </source>
</evidence>
<evidence type="ECO:0000313" key="2">
    <source>
        <dbReference type="EMBL" id="PWR23054.1"/>
    </source>
</evidence>
<dbReference type="OrthoDB" id="8099120at2"/>
<dbReference type="InterPro" id="IPR008869">
    <property type="entry name" value="MlaC/ttg2D"/>
</dbReference>
<dbReference type="Proteomes" id="UP000246077">
    <property type="component" value="Unassembled WGS sequence"/>
</dbReference>
<evidence type="ECO:0008006" key="4">
    <source>
        <dbReference type="Google" id="ProtNLM"/>
    </source>
</evidence>
<dbReference type="PANTHER" id="PTHR36573">
    <property type="entry name" value="INTERMEMBRANE PHOSPHOLIPID TRANSPORT SYSTEM BINDING PROTEIN MLAC"/>
    <property type="match status" value="1"/>
</dbReference>
<comment type="caution">
    <text evidence="2">The sequence shown here is derived from an EMBL/GenBank/DDBJ whole genome shotgun (WGS) entry which is preliminary data.</text>
</comment>
<sequence length="213" mass="22918">MMQWNPWQALPVPKTAGRAACWLAFAMAIAAGPAAHATPGPEQAIAYVRAEAAEGIGILGDARLTPDQRREKFRTFLMAALDVKAIGQYVCGSYWAKAGDDQRTRFYAVFEGALLRTYIDLLDDYSGQSVDVSEAKAAGDIMVVTTSVTGGSSQDTRSLDWEVLESGRTLKLFDIVVDGVSTTDTTREDYLAVLRQAGGDLDALIARLPPATP</sequence>
<name>A0A317E9S1_9PROT</name>
<reference evidence="3" key="1">
    <citation type="submission" date="2018-05" db="EMBL/GenBank/DDBJ databases">
        <title>Zavarzinia sp. HR-AS.</title>
        <authorList>
            <person name="Lee Y."/>
            <person name="Jeon C.O."/>
        </authorList>
    </citation>
    <scope>NUCLEOTIDE SEQUENCE [LARGE SCALE GENOMIC DNA]</scope>
    <source>
        <strain evidence="3">DSM 1231</strain>
    </source>
</reference>
<dbReference type="EMBL" id="QGLF01000001">
    <property type="protein sequence ID" value="PWR23054.1"/>
    <property type="molecule type" value="Genomic_DNA"/>
</dbReference>
<keyword evidence="3" id="KW-1185">Reference proteome</keyword>
<organism evidence="2 3">
    <name type="scientific">Zavarzinia compransoris</name>
    <dbReference type="NCBI Taxonomy" id="1264899"/>
    <lineage>
        <taxon>Bacteria</taxon>
        <taxon>Pseudomonadati</taxon>
        <taxon>Pseudomonadota</taxon>
        <taxon>Alphaproteobacteria</taxon>
        <taxon>Rhodospirillales</taxon>
        <taxon>Zavarziniaceae</taxon>
        <taxon>Zavarzinia</taxon>
    </lineage>
</organism>
<gene>
    <name evidence="2" type="ORF">DKG75_00300</name>
</gene>